<evidence type="ECO:0000259" key="1">
    <source>
        <dbReference type="Pfam" id="PF07883"/>
    </source>
</evidence>
<proteinExistence type="predicted"/>
<dbReference type="Gene3D" id="2.60.120.10">
    <property type="entry name" value="Jelly Rolls"/>
    <property type="match status" value="1"/>
</dbReference>
<dbReference type="InterPro" id="IPR013096">
    <property type="entry name" value="Cupin_2"/>
</dbReference>
<accession>A0A1W1BN23</accession>
<dbReference type="SUPFAM" id="SSF51182">
    <property type="entry name" value="RmlC-like cupins"/>
    <property type="match status" value="1"/>
</dbReference>
<sequence length="97" mass="11124">MNIFDTITPKDEETFTTLLEHKNIKINRIVSSSDVKPVEYLQEEDEWLVLLEGEATLLIDNQEKVLTKGDTLFIPAKTPHSVLKTNEGTVWLTVHIF</sequence>
<dbReference type="AlphaFoldDB" id="A0A1W1BN23"/>
<feature type="domain" description="Cupin type-2" evidence="1">
    <location>
        <begin position="42"/>
        <end position="94"/>
    </location>
</feature>
<dbReference type="InterPro" id="IPR014710">
    <property type="entry name" value="RmlC-like_jellyroll"/>
</dbReference>
<dbReference type="Pfam" id="PF07883">
    <property type="entry name" value="Cupin_2"/>
    <property type="match status" value="1"/>
</dbReference>
<reference evidence="2" key="1">
    <citation type="submission" date="2016-10" db="EMBL/GenBank/DDBJ databases">
        <authorList>
            <person name="de Groot N.N."/>
        </authorList>
    </citation>
    <scope>NUCLEOTIDE SEQUENCE</scope>
</reference>
<protein>
    <recommendedName>
        <fullName evidence="1">Cupin type-2 domain-containing protein</fullName>
    </recommendedName>
</protein>
<gene>
    <name evidence="2" type="ORF">MNB_SV-3-47</name>
</gene>
<dbReference type="CDD" id="cd06981">
    <property type="entry name" value="cupin_reut_a1446"/>
    <property type="match status" value="1"/>
</dbReference>
<organism evidence="2">
    <name type="scientific">hydrothermal vent metagenome</name>
    <dbReference type="NCBI Taxonomy" id="652676"/>
    <lineage>
        <taxon>unclassified sequences</taxon>
        <taxon>metagenomes</taxon>
        <taxon>ecological metagenomes</taxon>
    </lineage>
</organism>
<dbReference type="EMBL" id="FPHI01000008">
    <property type="protein sequence ID" value="SFV54958.1"/>
    <property type="molecule type" value="Genomic_DNA"/>
</dbReference>
<dbReference type="InterPro" id="IPR011051">
    <property type="entry name" value="RmlC_Cupin_sf"/>
</dbReference>
<name>A0A1W1BN23_9ZZZZ</name>
<evidence type="ECO:0000313" key="2">
    <source>
        <dbReference type="EMBL" id="SFV54958.1"/>
    </source>
</evidence>